<dbReference type="SMART" id="SM00450">
    <property type="entry name" value="RHOD"/>
    <property type="match status" value="1"/>
</dbReference>
<dbReference type="InterPro" id="IPR017582">
    <property type="entry name" value="SelU"/>
</dbReference>
<dbReference type="SUPFAM" id="SSF52821">
    <property type="entry name" value="Rhodanese/Cell cycle control phosphatase"/>
    <property type="match status" value="1"/>
</dbReference>
<reference evidence="3 4" key="1">
    <citation type="submission" date="2023-04" db="EMBL/GenBank/DDBJ databases">
        <title>Fusibacter bizertensis strain WBS, isolated from littoral bottom sediments of the Arctic seas - biochemical and genomic analysis.</title>
        <authorList>
            <person name="Brioukhanov A.L."/>
        </authorList>
    </citation>
    <scope>NUCLEOTIDE SEQUENCE [LARGE SCALE GENOMIC DNA]</scope>
    <source>
        <strain evidence="3 4">WBS</strain>
    </source>
</reference>
<dbReference type="PANTHER" id="PTHR30401">
    <property type="entry name" value="TRNA 2-SELENOURIDINE SYNTHASE"/>
    <property type="match status" value="1"/>
</dbReference>
<feature type="domain" description="Rhodanese" evidence="2">
    <location>
        <begin position="24"/>
        <end position="148"/>
    </location>
</feature>
<protein>
    <submittedName>
        <fullName evidence="3">tRNA 2-selenouridine(34) synthase MnmH</fullName>
        <ecNumber evidence="3">2.5.1.-</ecNumber>
    </submittedName>
</protein>
<dbReference type="GO" id="GO:0016740">
    <property type="term" value="F:transferase activity"/>
    <property type="evidence" value="ECO:0007669"/>
    <property type="project" value="UniProtKB-KW"/>
</dbReference>
<dbReference type="SUPFAM" id="SSF52540">
    <property type="entry name" value="P-loop containing nucleoside triphosphate hydrolases"/>
    <property type="match status" value="1"/>
</dbReference>
<keyword evidence="1" id="KW-0711">Selenium</keyword>
<name>A0ABT6NHI9_9FIRM</name>
<keyword evidence="3" id="KW-0808">Transferase</keyword>
<keyword evidence="4" id="KW-1185">Reference proteome</keyword>
<dbReference type="EC" id="2.5.1.-" evidence="3"/>
<dbReference type="Proteomes" id="UP001158045">
    <property type="component" value="Unassembled WGS sequence"/>
</dbReference>
<dbReference type="EMBL" id="JARYZI010000018">
    <property type="protein sequence ID" value="MDH8679842.1"/>
    <property type="molecule type" value="Genomic_DNA"/>
</dbReference>
<dbReference type="InterPro" id="IPR027417">
    <property type="entry name" value="P-loop_NTPase"/>
</dbReference>
<comment type="caution">
    <text evidence="3">The sequence shown here is derived from an EMBL/GenBank/DDBJ whole genome shotgun (WGS) entry which is preliminary data.</text>
</comment>
<accession>A0ABT6NHI9</accession>
<dbReference type="Gene3D" id="3.40.250.10">
    <property type="entry name" value="Rhodanese-like domain"/>
    <property type="match status" value="1"/>
</dbReference>
<evidence type="ECO:0000313" key="4">
    <source>
        <dbReference type="Proteomes" id="UP001158045"/>
    </source>
</evidence>
<dbReference type="NCBIfam" id="TIGR03167">
    <property type="entry name" value="tRNA_sel_U_synt"/>
    <property type="match status" value="1"/>
</dbReference>
<dbReference type="PROSITE" id="PS00380">
    <property type="entry name" value="RHODANESE_1"/>
    <property type="match status" value="1"/>
</dbReference>
<dbReference type="Pfam" id="PF00581">
    <property type="entry name" value="Rhodanese"/>
    <property type="match status" value="1"/>
</dbReference>
<dbReference type="InterPro" id="IPR036873">
    <property type="entry name" value="Rhodanese-like_dom_sf"/>
</dbReference>
<dbReference type="InterPro" id="IPR001307">
    <property type="entry name" value="Thiosulphate_STrfase_CS"/>
</dbReference>
<evidence type="ECO:0000313" key="3">
    <source>
        <dbReference type="EMBL" id="MDH8679842.1"/>
    </source>
</evidence>
<gene>
    <name evidence="3" type="primary">mnmH</name>
    <name evidence="3" type="ORF">QE109_16910</name>
</gene>
<dbReference type="InterPro" id="IPR058840">
    <property type="entry name" value="AAA_SelU"/>
</dbReference>
<proteinExistence type="predicted"/>
<organism evidence="3 4">
    <name type="scientific">Fusibacter bizertensis</name>
    <dbReference type="NCBI Taxonomy" id="1488331"/>
    <lineage>
        <taxon>Bacteria</taxon>
        <taxon>Bacillati</taxon>
        <taxon>Bacillota</taxon>
        <taxon>Clostridia</taxon>
        <taxon>Eubacteriales</taxon>
        <taxon>Eubacteriales Family XII. Incertae Sedis</taxon>
        <taxon>Fusibacter</taxon>
    </lineage>
</organism>
<dbReference type="Pfam" id="PF26341">
    <property type="entry name" value="AAA_SelU"/>
    <property type="match status" value="1"/>
</dbReference>
<evidence type="ECO:0000259" key="2">
    <source>
        <dbReference type="PROSITE" id="PS50206"/>
    </source>
</evidence>
<evidence type="ECO:0000256" key="1">
    <source>
        <dbReference type="ARBA" id="ARBA00023266"/>
    </source>
</evidence>
<sequence length="367" mass="42884">MMAIKTMTTFRKDLPMYQAIPYLFEENAIYIDVRSESEFKTGHIPGAINLPILYDLERHEVGWIYKNASVEEAKRIGLKYGSEKLHLFYDTLFELRNEYPYKKIIFYCARGGYRSRSIALLLRSIDIPVYWLKGGYKGYRSEVLRKLNQPAEDYPDFIVLNGLTGVGKTHILEKLHELGQPVIDLEGAANHRGSHLGKIGTDEFQSVQSFENNLYAQLKRIKTSFCFVESESRRIGQVFVPKTMYLKMQEGYFLLINASLEFRIDALIKDYVSEENFTTVLERALPRIQTYIPNSIYKELLRLIALKEYASFTRLLLNEHYDPVYQKSIEKHLHLENFQVEDYTQCSNDIIKWLTNSSLFQSDQQVQ</sequence>
<dbReference type="PANTHER" id="PTHR30401:SF0">
    <property type="entry name" value="TRNA 2-SELENOURIDINE SYNTHASE"/>
    <property type="match status" value="1"/>
</dbReference>
<dbReference type="InterPro" id="IPR001763">
    <property type="entry name" value="Rhodanese-like_dom"/>
</dbReference>
<dbReference type="PROSITE" id="PS50206">
    <property type="entry name" value="RHODANESE_3"/>
    <property type="match status" value="1"/>
</dbReference>
<dbReference type="NCBIfam" id="NF008750">
    <property type="entry name" value="PRK11784.1-2"/>
    <property type="match status" value="1"/>
</dbReference>